<evidence type="ECO:0000313" key="3">
    <source>
        <dbReference type="Proteomes" id="UP001500552"/>
    </source>
</evidence>
<dbReference type="EMBL" id="BAABHC010000014">
    <property type="protein sequence ID" value="GAA4434684.1"/>
    <property type="molecule type" value="Genomic_DNA"/>
</dbReference>
<organism evidence="2 3">
    <name type="scientific">Pontibacter saemangeumensis</name>
    <dbReference type="NCBI Taxonomy" id="1084525"/>
    <lineage>
        <taxon>Bacteria</taxon>
        <taxon>Pseudomonadati</taxon>
        <taxon>Bacteroidota</taxon>
        <taxon>Cytophagia</taxon>
        <taxon>Cytophagales</taxon>
        <taxon>Hymenobacteraceae</taxon>
        <taxon>Pontibacter</taxon>
    </lineage>
</organism>
<dbReference type="Proteomes" id="UP001500552">
    <property type="component" value="Unassembled WGS sequence"/>
</dbReference>
<gene>
    <name evidence="2" type="ORF">GCM10023188_25910</name>
</gene>
<accession>A0ABP8LR59</accession>
<protein>
    <submittedName>
        <fullName evidence="2">Uncharacterized protein</fullName>
    </submittedName>
</protein>
<dbReference type="RefSeq" id="WP_345159625.1">
    <property type="nucleotide sequence ID" value="NZ_BAABHC010000014.1"/>
</dbReference>
<feature type="region of interest" description="Disordered" evidence="1">
    <location>
        <begin position="37"/>
        <end position="56"/>
    </location>
</feature>
<evidence type="ECO:0000313" key="2">
    <source>
        <dbReference type="EMBL" id="GAA4434684.1"/>
    </source>
</evidence>
<comment type="caution">
    <text evidence="2">The sequence shown here is derived from an EMBL/GenBank/DDBJ whole genome shotgun (WGS) entry which is preliminary data.</text>
</comment>
<name>A0ABP8LR59_9BACT</name>
<evidence type="ECO:0000256" key="1">
    <source>
        <dbReference type="SAM" id="MobiDB-lite"/>
    </source>
</evidence>
<feature type="compositionally biased region" description="Acidic residues" evidence="1">
    <location>
        <begin position="37"/>
        <end position="49"/>
    </location>
</feature>
<proteinExistence type="predicted"/>
<sequence length="56" mass="6682">MSHEQKIAQEITRLCSDKEHSMPVLPPDEDGWELEEFEFEEEDEEEDDEPVYRLTA</sequence>
<reference evidence="3" key="1">
    <citation type="journal article" date="2019" name="Int. J. Syst. Evol. Microbiol.">
        <title>The Global Catalogue of Microorganisms (GCM) 10K type strain sequencing project: providing services to taxonomists for standard genome sequencing and annotation.</title>
        <authorList>
            <consortium name="The Broad Institute Genomics Platform"/>
            <consortium name="The Broad Institute Genome Sequencing Center for Infectious Disease"/>
            <person name="Wu L."/>
            <person name="Ma J."/>
        </authorList>
    </citation>
    <scope>NUCLEOTIDE SEQUENCE [LARGE SCALE GENOMIC DNA]</scope>
    <source>
        <strain evidence="3">JCM 17926</strain>
    </source>
</reference>
<keyword evidence="3" id="KW-1185">Reference proteome</keyword>